<dbReference type="Proteomes" id="UP000615760">
    <property type="component" value="Unassembled WGS sequence"/>
</dbReference>
<dbReference type="RefSeq" id="WP_188619624.1">
    <property type="nucleotide sequence ID" value="NZ_BMJE01000001.1"/>
</dbReference>
<name>A0ABQ1JFN5_9FLAO</name>
<keyword evidence="2" id="KW-1185">Reference proteome</keyword>
<gene>
    <name evidence="1" type="ORF">GCM10007424_04750</name>
</gene>
<reference evidence="2" key="1">
    <citation type="journal article" date="2019" name="Int. J. Syst. Evol. Microbiol.">
        <title>The Global Catalogue of Microorganisms (GCM) 10K type strain sequencing project: providing services to taxonomists for standard genome sequencing and annotation.</title>
        <authorList>
            <consortium name="The Broad Institute Genomics Platform"/>
            <consortium name="The Broad Institute Genome Sequencing Center for Infectious Disease"/>
            <person name="Wu L."/>
            <person name="Ma J."/>
        </authorList>
    </citation>
    <scope>NUCLEOTIDE SEQUENCE [LARGE SCALE GENOMIC DNA]</scope>
    <source>
        <strain evidence="2">CGMCC 1.15461</strain>
    </source>
</reference>
<evidence type="ECO:0000313" key="1">
    <source>
        <dbReference type="EMBL" id="GGB67813.1"/>
    </source>
</evidence>
<proteinExistence type="predicted"/>
<dbReference type="EMBL" id="BMJE01000001">
    <property type="protein sequence ID" value="GGB67813.1"/>
    <property type="molecule type" value="Genomic_DNA"/>
</dbReference>
<evidence type="ECO:0008006" key="3">
    <source>
        <dbReference type="Google" id="ProtNLM"/>
    </source>
</evidence>
<organism evidence="1 2">
    <name type="scientific">Flavobacterium suaedae</name>
    <dbReference type="NCBI Taxonomy" id="1767027"/>
    <lineage>
        <taxon>Bacteria</taxon>
        <taxon>Pseudomonadati</taxon>
        <taxon>Bacteroidota</taxon>
        <taxon>Flavobacteriia</taxon>
        <taxon>Flavobacteriales</taxon>
        <taxon>Flavobacteriaceae</taxon>
        <taxon>Flavobacterium</taxon>
    </lineage>
</organism>
<protein>
    <recommendedName>
        <fullName evidence="3">TerB family tellurite resistance protein</fullName>
    </recommendedName>
</protein>
<sequence length="175" mass="20469">MEFLAQKQCKKCRNIDEYQITKIEAAFSLKDDFIYNQACSKCGSKDYVSYSRDLVAVDQEILDIWGNNPSYHFLDQDEDLLLAYMQYMPILLNAVDNNLYPQEKLNIVILALCILLYDNTGDYSQYSAEESKKMQQNAAIIQAELLKRNNIIFKHQDVIMNYIKKRVFPLIDLKI</sequence>
<accession>A0ABQ1JFN5</accession>
<comment type="caution">
    <text evidence="1">The sequence shown here is derived from an EMBL/GenBank/DDBJ whole genome shotgun (WGS) entry which is preliminary data.</text>
</comment>
<evidence type="ECO:0000313" key="2">
    <source>
        <dbReference type="Proteomes" id="UP000615760"/>
    </source>
</evidence>